<sequence>MCTSNFYPSSIFLCYISRRKHLQLTILYMQSSLAEGAVTMGKIIKSESLHLQAYHLIKEAIMEGNLKPAERVVEAKVASTLGTSRGTVREAIRMLTQDGLLIYNDGFVKVYEPTVDDVVDIFQCRESLEVLAIRLAIKNLTDEVKESLAHNLQETKKVKPDSPELGQLDQQFHTIITEASNNGQLINLLEVIKVKTHYMRKSMVGGSFYPSFIEDHEQIYEWMLNGNEEEAANLMSVHIKKALEGVLMHIKS</sequence>
<evidence type="ECO:0000313" key="5">
    <source>
        <dbReference type="EMBL" id="RHW35584.1"/>
    </source>
</evidence>
<keyword evidence="3" id="KW-0804">Transcription</keyword>
<dbReference type="AlphaFoldDB" id="A0A417YP35"/>
<dbReference type="OrthoDB" id="114741at2"/>
<dbReference type="Pfam" id="PF07729">
    <property type="entry name" value="FCD"/>
    <property type="match status" value="1"/>
</dbReference>
<evidence type="ECO:0000259" key="4">
    <source>
        <dbReference type="PROSITE" id="PS50949"/>
    </source>
</evidence>
<evidence type="ECO:0000256" key="2">
    <source>
        <dbReference type="ARBA" id="ARBA00023125"/>
    </source>
</evidence>
<dbReference type="CDD" id="cd07377">
    <property type="entry name" value="WHTH_GntR"/>
    <property type="match status" value="1"/>
</dbReference>
<dbReference type="GO" id="GO:0003700">
    <property type="term" value="F:DNA-binding transcription factor activity"/>
    <property type="evidence" value="ECO:0007669"/>
    <property type="project" value="InterPro"/>
</dbReference>
<dbReference type="PROSITE" id="PS50949">
    <property type="entry name" value="HTH_GNTR"/>
    <property type="match status" value="1"/>
</dbReference>
<dbReference type="PANTHER" id="PTHR43537:SF47">
    <property type="entry name" value="REGULATORY PROTEIN GNTR HTH"/>
    <property type="match status" value="1"/>
</dbReference>
<proteinExistence type="predicted"/>
<dbReference type="InterPro" id="IPR036390">
    <property type="entry name" value="WH_DNA-bd_sf"/>
</dbReference>
<dbReference type="InterPro" id="IPR011711">
    <property type="entry name" value="GntR_C"/>
</dbReference>
<dbReference type="SUPFAM" id="SSF46785">
    <property type="entry name" value="Winged helix' DNA-binding domain"/>
    <property type="match status" value="1"/>
</dbReference>
<reference evidence="5 6" key="1">
    <citation type="journal article" date="2007" name="Int. J. Syst. Evol. Microbiol.">
        <title>Oceanobacillus profundus sp. nov., isolated from a deep-sea sediment core.</title>
        <authorList>
            <person name="Kim Y.G."/>
            <person name="Choi D.H."/>
            <person name="Hyun S."/>
            <person name="Cho B.C."/>
        </authorList>
    </citation>
    <scope>NUCLEOTIDE SEQUENCE [LARGE SCALE GENOMIC DNA]</scope>
    <source>
        <strain evidence="5 6">DSM 18246</strain>
    </source>
</reference>
<dbReference type="InterPro" id="IPR008920">
    <property type="entry name" value="TF_FadR/GntR_C"/>
</dbReference>
<feature type="domain" description="HTH gntR-type" evidence="4">
    <location>
        <begin position="47"/>
        <end position="115"/>
    </location>
</feature>
<dbReference type="PANTHER" id="PTHR43537">
    <property type="entry name" value="TRANSCRIPTIONAL REGULATOR, GNTR FAMILY"/>
    <property type="match status" value="1"/>
</dbReference>
<gene>
    <name evidence="5" type="ORF">D1B32_02875</name>
</gene>
<dbReference type="SUPFAM" id="SSF48008">
    <property type="entry name" value="GntR ligand-binding domain-like"/>
    <property type="match status" value="1"/>
</dbReference>
<dbReference type="EMBL" id="QWEH01000001">
    <property type="protein sequence ID" value="RHW35584.1"/>
    <property type="molecule type" value="Genomic_DNA"/>
</dbReference>
<dbReference type="InterPro" id="IPR036388">
    <property type="entry name" value="WH-like_DNA-bd_sf"/>
</dbReference>
<dbReference type="SMART" id="SM00895">
    <property type="entry name" value="FCD"/>
    <property type="match status" value="1"/>
</dbReference>
<evidence type="ECO:0000256" key="1">
    <source>
        <dbReference type="ARBA" id="ARBA00023015"/>
    </source>
</evidence>
<keyword evidence="1" id="KW-0805">Transcription regulation</keyword>
<evidence type="ECO:0000313" key="6">
    <source>
        <dbReference type="Proteomes" id="UP000285456"/>
    </source>
</evidence>
<dbReference type="Proteomes" id="UP000285456">
    <property type="component" value="Unassembled WGS sequence"/>
</dbReference>
<protein>
    <submittedName>
        <fullName evidence="5">GntR family transcriptional regulator</fullName>
    </submittedName>
</protein>
<dbReference type="Gene3D" id="1.10.10.10">
    <property type="entry name" value="Winged helix-like DNA-binding domain superfamily/Winged helix DNA-binding domain"/>
    <property type="match status" value="1"/>
</dbReference>
<dbReference type="SMART" id="SM00345">
    <property type="entry name" value="HTH_GNTR"/>
    <property type="match status" value="1"/>
</dbReference>
<dbReference type="InterPro" id="IPR000524">
    <property type="entry name" value="Tscrpt_reg_HTH_GntR"/>
</dbReference>
<keyword evidence="6" id="KW-1185">Reference proteome</keyword>
<dbReference type="Pfam" id="PF00392">
    <property type="entry name" value="GntR"/>
    <property type="match status" value="1"/>
</dbReference>
<name>A0A417YP35_9BACI</name>
<dbReference type="GO" id="GO:0003677">
    <property type="term" value="F:DNA binding"/>
    <property type="evidence" value="ECO:0007669"/>
    <property type="project" value="UniProtKB-KW"/>
</dbReference>
<evidence type="ECO:0000256" key="3">
    <source>
        <dbReference type="ARBA" id="ARBA00023163"/>
    </source>
</evidence>
<keyword evidence="2" id="KW-0238">DNA-binding</keyword>
<comment type="caution">
    <text evidence="5">The sequence shown here is derived from an EMBL/GenBank/DDBJ whole genome shotgun (WGS) entry which is preliminary data.</text>
</comment>
<dbReference type="Gene3D" id="1.20.120.530">
    <property type="entry name" value="GntR ligand-binding domain-like"/>
    <property type="match status" value="1"/>
</dbReference>
<organism evidence="5 6">
    <name type="scientific">Oceanobacillus profundus</name>
    <dbReference type="NCBI Taxonomy" id="372463"/>
    <lineage>
        <taxon>Bacteria</taxon>
        <taxon>Bacillati</taxon>
        <taxon>Bacillota</taxon>
        <taxon>Bacilli</taxon>
        <taxon>Bacillales</taxon>
        <taxon>Bacillaceae</taxon>
        <taxon>Oceanobacillus</taxon>
    </lineage>
</organism>
<accession>A0A417YP35</accession>